<gene>
    <name evidence="2" type="ORF">NCTC12714_01656</name>
</gene>
<evidence type="ECO:0000313" key="2">
    <source>
        <dbReference type="EMBL" id="STQ86845.1"/>
    </source>
</evidence>
<dbReference type="AlphaFoldDB" id="A0A377PW26"/>
<proteinExistence type="predicted"/>
<dbReference type="PANTHER" id="PTHR35149">
    <property type="entry name" value="SLL5132 PROTEIN"/>
    <property type="match status" value="1"/>
</dbReference>
<dbReference type="Proteomes" id="UP000255139">
    <property type="component" value="Unassembled WGS sequence"/>
</dbReference>
<dbReference type="EMBL" id="UGJE01000002">
    <property type="protein sequence ID" value="STQ86845.1"/>
    <property type="molecule type" value="Genomic_DNA"/>
</dbReference>
<dbReference type="PANTHER" id="PTHR35149:SF2">
    <property type="entry name" value="DUF262 DOMAIN-CONTAINING PROTEIN"/>
    <property type="match status" value="1"/>
</dbReference>
<sequence>MSILGSIIIYKENNQQNIIDGQQRTTTLSLLIRALYEKAINQQNKNISELISKLSSCLWDKNQLDGEINFKKPHLQSEVAIDSDKSFRTNFK</sequence>
<organism evidence="2 3">
    <name type="scientific">Helicobacter muridarum</name>
    <dbReference type="NCBI Taxonomy" id="216"/>
    <lineage>
        <taxon>Bacteria</taxon>
        <taxon>Pseudomonadati</taxon>
        <taxon>Campylobacterota</taxon>
        <taxon>Epsilonproteobacteria</taxon>
        <taxon>Campylobacterales</taxon>
        <taxon>Helicobacteraceae</taxon>
        <taxon>Helicobacter</taxon>
    </lineage>
</organism>
<keyword evidence="3" id="KW-1185">Reference proteome</keyword>
<protein>
    <submittedName>
        <fullName evidence="2">Uncharacterized conserved protein</fullName>
    </submittedName>
</protein>
<dbReference type="InterPro" id="IPR004919">
    <property type="entry name" value="GmrSD_N"/>
</dbReference>
<name>A0A377PW26_9HELI</name>
<evidence type="ECO:0000259" key="1">
    <source>
        <dbReference type="Pfam" id="PF03235"/>
    </source>
</evidence>
<dbReference type="Pfam" id="PF03235">
    <property type="entry name" value="GmrSD_N"/>
    <property type="match status" value="1"/>
</dbReference>
<dbReference type="RefSeq" id="WP_233708846.1">
    <property type="nucleotide sequence ID" value="NZ_FZML01000016.1"/>
</dbReference>
<accession>A0A377PW26</accession>
<reference evidence="2 3" key="1">
    <citation type="submission" date="2018-06" db="EMBL/GenBank/DDBJ databases">
        <authorList>
            <consortium name="Pathogen Informatics"/>
            <person name="Doyle S."/>
        </authorList>
    </citation>
    <scope>NUCLEOTIDE SEQUENCE [LARGE SCALE GENOMIC DNA]</scope>
    <source>
        <strain evidence="2 3">NCTC12714</strain>
    </source>
</reference>
<feature type="domain" description="GmrSD restriction endonucleases N-terminal" evidence="1">
    <location>
        <begin position="4"/>
        <end position="77"/>
    </location>
</feature>
<evidence type="ECO:0000313" key="3">
    <source>
        <dbReference type="Proteomes" id="UP000255139"/>
    </source>
</evidence>